<reference evidence="1" key="1">
    <citation type="journal article" date="2020" name="New Phytol.">
        <title>Comparative genomics reveals dynamic genome evolution in host specialist ectomycorrhizal fungi.</title>
        <authorList>
            <person name="Lofgren L.A."/>
            <person name="Nguyen N.H."/>
            <person name="Vilgalys R."/>
            <person name="Ruytinx J."/>
            <person name="Liao H.L."/>
            <person name="Branco S."/>
            <person name="Kuo A."/>
            <person name="LaButti K."/>
            <person name="Lipzen A."/>
            <person name="Andreopoulos W."/>
            <person name="Pangilinan J."/>
            <person name="Riley R."/>
            <person name="Hundley H."/>
            <person name="Na H."/>
            <person name="Barry K."/>
            <person name="Grigoriev I.V."/>
            <person name="Stajich J.E."/>
            <person name="Kennedy P.G."/>
        </authorList>
    </citation>
    <scope>NUCLEOTIDE SEQUENCE</scope>
    <source>
        <strain evidence="1">FC203</strain>
    </source>
</reference>
<evidence type="ECO:0000313" key="1">
    <source>
        <dbReference type="EMBL" id="KAG1885925.1"/>
    </source>
</evidence>
<accession>A0AAD4DNB3</accession>
<dbReference type="AlphaFoldDB" id="A0AAD4DNB3"/>
<dbReference type="EMBL" id="JABBWK010000295">
    <property type="protein sequence ID" value="KAG1885925.1"/>
    <property type="molecule type" value="Genomic_DNA"/>
</dbReference>
<keyword evidence="3" id="KW-1185">Reference proteome</keyword>
<organism evidence="1 3">
    <name type="scientific">Suillus fuscotomentosus</name>
    <dbReference type="NCBI Taxonomy" id="1912939"/>
    <lineage>
        <taxon>Eukaryota</taxon>
        <taxon>Fungi</taxon>
        <taxon>Dikarya</taxon>
        <taxon>Basidiomycota</taxon>
        <taxon>Agaricomycotina</taxon>
        <taxon>Agaricomycetes</taxon>
        <taxon>Agaricomycetidae</taxon>
        <taxon>Boletales</taxon>
        <taxon>Suillineae</taxon>
        <taxon>Suillaceae</taxon>
        <taxon>Suillus</taxon>
    </lineage>
</organism>
<sequence length="160" mass="17578">MSSSSLKFNIATLQSLSALASCPDDSSRSNNEYNEGAPRGICDLYEILEAVNSIPGVHEPTNTEASLVLDLARAKRDVFLAQKELADCMIRENEVFASLLRVRAAAAEKMIDQTDIGLGCMRVVFRDHGWSHIPPSRPSQEQGPSSLRGLHRRRSGIILN</sequence>
<dbReference type="RefSeq" id="XP_041216511.1">
    <property type="nucleotide sequence ID" value="XM_041368879.1"/>
</dbReference>
<dbReference type="GeneID" id="64663177"/>
<evidence type="ECO:0000313" key="3">
    <source>
        <dbReference type="Proteomes" id="UP001195769"/>
    </source>
</evidence>
<dbReference type="PROSITE" id="PS51257">
    <property type="entry name" value="PROKAR_LIPOPROTEIN"/>
    <property type="match status" value="1"/>
</dbReference>
<dbReference type="Proteomes" id="UP001195769">
    <property type="component" value="Unassembled WGS sequence"/>
</dbReference>
<name>A0AAD4DNB3_9AGAM</name>
<dbReference type="EMBL" id="JABBWK010000039">
    <property type="protein sequence ID" value="KAG1898431.1"/>
    <property type="molecule type" value="Genomic_DNA"/>
</dbReference>
<proteinExistence type="predicted"/>
<gene>
    <name evidence="1" type="ORF">F5891DRAFT_1201391</name>
    <name evidence="2" type="ORF">F5891DRAFT_1237325</name>
</gene>
<comment type="caution">
    <text evidence="1">The sequence shown here is derived from an EMBL/GenBank/DDBJ whole genome shotgun (WGS) entry which is preliminary data.</text>
</comment>
<protein>
    <submittedName>
        <fullName evidence="1">Uncharacterized protein</fullName>
    </submittedName>
</protein>
<evidence type="ECO:0000313" key="2">
    <source>
        <dbReference type="EMBL" id="KAG1898431.1"/>
    </source>
</evidence>